<reference evidence="1 2" key="1">
    <citation type="submission" date="2016-10" db="EMBL/GenBank/DDBJ databases">
        <authorList>
            <person name="de Groot N.N."/>
        </authorList>
    </citation>
    <scope>NUCLEOTIDE SEQUENCE [LARGE SCALE GENOMIC DNA]</scope>
    <source>
        <strain evidence="1 2">S3b</strain>
    </source>
</reference>
<dbReference type="Proteomes" id="UP000182429">
    <property type="component" value="Unassembled WGS sequence"/>
</dbReference>
<dbReference type="RefSeq" id="WP_081347240.1">
    <property type="nucleotide sequence ID" value="NZ_FNNF01000018.1"/>
</dbReference>
<name>A0A1H2U4L9_9FIRM</name>
<accession>A0A1H2U4L9</accession>
<sequence length="172" mass="20277">MKNPKSKQAIIDTYIDMRKTTPIEKMTVVSLCKNANINKSTFYVYYQDIFDLCELCEQVEDIIVEKITKSIRHPELAIDHTDIFTEEVFKSYQEYNELIHTLFSGSRRSALPDKIHQSLTELFFSLRPEYQNNPEKHIMFSYMIYGSYYAYMENADYNSQYVISVISALTKI</sequence>
<dbReference type="STRING" id="1630.SAMN05216514_105100"/>
<dbReference type="Gene3D" id="1.10.357.10">
    <property type="entry name" value="Tetracycline Repressor, domain 2"/>
    <property type="match status" value="1"/>
</dbReference>
<dbReference type="InterPro" id="IPR009057">
    <property type="entry name" value="Homeodomain-like_sf"/>
</dbReference>
<dbReference type="OrthoDB" id="9810250at2"/>
<gene>
    <name evidence="1" type="ORF">SAMN04487759_11819</name>
</gene>
<dbReference type="eggNOG" id="COG1309">
    <property type="taxonomic scope" value="Bacteria"/>
</dbReference>
<dbReference type="EMBL" id="FNNF01000018">
    <property type="protein sequence ID" value="SDW50868.1"/>
    <property type="molecule type" value="Genomic_DNA"/>
</dbReference>
<protein>
    <recommendedName>
        <fullName evidence="3">Transcriptional regulator, TetR family</fullName>
    </recommendedName>
</protein>
<proteinExistence type="predicted"/>
<evidence type="ECO:0008006" key="3">
    <source>
        <dbReference type="Google" id="ProtNLM"/>
    </source>
</evidence>
<dbReference type="SUPFAM" id="SSF46689">
    <property type="entry name" value="Homeodomain-like"/>
    <property type="match status" value="1"/>
</dbReference>
<evidence type="ECO:0000313" key="1">
    <source>
        <dbReference type="EMBL" id="SDW50868.1"/>
    </source>
</evidence>
<organism evidence="1 2">
    <name type="scientific">Kandleria vitulina</name>
    <dbReference type="NCBI Taxonomy" id="1630"/>
    <lineage>
        <taxon>Bacteria</taxon>
        <taxon>Bacillati</taxon>
        <taxon>Bacillota</taxon>
        <taxon>Erysipelotrichia</taxon>
        <taxon>Erysipelotrichales</taxon>
        <taxon>Coprobacillaceae</taxon>
        <taxon>Kandleria</taxon>
    </lineage>
</organism>
<dbReference type="AlphaFoldDB" id="A0A1H2U4L9"/>
<evidence type="ECO:0000313" key="2">
    <source>
        <dbReference type="Proteomes" id="UP000182429"/>
    </source>
</evidence>